<proteinExistence type="predicted"/>
<accession>A0ABN2EE11</accession>
<reference evidence="2 3" key="1">
    <citation type="journal article" date="2019" name="Int. J. Syst. Evol. Microbiol.">
        <title>The Global Catalogue of Microorganisms (GCM) 10K type strain sequencing project: providing services to taxonomists for standard genome sequencing and annotation.</title>
        <authorList>
            <consortium name="The Broad Institute Genomics Platform"/>
            <consortium name="The Broad Institute Genome Sequencing Center for Infectious Disease"/>
            <person name="Wu L."/>
            <person name="Ma J."/>
        </authorList>
    </citation>
    <scope>NUCLEOTIDE SEQUENCE [LARGE SCALE GENOMIC DNA]</scope>
    <source>
        <strain evidence="2 3">JCM 14969</strain>
    </source>
</reference>
<keyword evidence="1" id="KW-1133">Transmembrane helix</keyword>
<keyword evidence="1" id="KW-0472">Membrane</keyword>
<sequence length="330" mass="35880">MTVETKQPDRPVSPFVEPWQPTQRAVIITVVAVTLVILLSAMTFVVQRIWYTPESPVDGYFRALADRDADKASSYLTGDDSSATAAILTSEQYVAPTDLKVQGIEDDSDDGKRRTAKVSYAIGDTKKTGEVSLRRSEELSFGLFRGWSISESRPSLEITTSAPIAVQVNGATLEADPEQSLRATVFPGRYVVDVADNPLLETDPVTVDVGFDDAEANLVTRIKETAQAEVDKQIKEYLKGCLVEATKPEHNCPFSMGYSDITRPVWRIDKYPTIELKLGSRGQIVAESTADGQATLTGKGYGGTPYADSTPFDLSGGVTVEQGKVVFLPD</sequence>
<keyword evidence="3" id="KW-1185">Reference proteome</keyword>
<evidence type="ECO:0000313" key="2">
    <source>
        <dbReference type="EMBL" id="GAA1603383.1"/>
    </source>
</evidence>
<protein>
    <submittedName>
        <fullName evidence="2">Zinc ribbon domain-containing protein</fullName>
    </submittedName>
</protein>
<keyword evidence="1" id="KW-0812">Transmembrane</keyword>
<dbReference type="EMBL" id="BAAAOS010000053">
    <property type="protein sequence ID" value="GAA1603383.1"/>
    <property type="molecule type" value="Genomic_DNA"/>
</dbReference>
<name>A0ABN2EE11_9ACTN</name>
<evidence type="ECO:0000313" key="3">
    <source>
        <dbReference type="Proteomes" id="UP001500393"/>
    </source>
</evidence>
<gene>
    <name evidence="2" type="ORF">GCM10009789_66730</name>
</gene>
<feature type="transmembrane region" description="Helical" evidence="1">
    <location>
        <begin position="25"/>
        <end position="46"/>
    </location>
</feature>
<organism evidence="2 3">
    <name type="scientific">Kribbella sancticallisti</name>
    <dbReference type="NCBI Taxonomy" id="460087"/>
    <lineage>
        <taxon>Bacteria</taxon>
        <taxon>Bacillati</taxon>
        <taxon>Actinomycetota</taxon>
        <taxon>Actinomycetes</taxon>
        <taxon>Propionibacteriales</taxon>
        <taxon>Kribbellaceae</taxon>
        <taxon>Kribbella</taxon>
    </lineage>
</organism>
<evidence type="ECO:0000256" key="1">
    <source>
        <dbReference type="SAM" id="Phobius"/>
    </source>
</evidence>
<comment type="caution">
    <text evidence="2">The sequence shown here is derived from an EMBL/GenBank/DDBJ whole genome shotgun (WGS) entry which is preliminary data.</text>
</comment>
<dbReference type="Proteomes" id="UP001500393">
    <property type="component" value="Unassembled WGS sequence"/>
</dbReference>
<dbReference type="RefSeq" id="WP_344220732.1">
    <property type="nucleotide sequence ID" value="NZ_BAAAOS010000053.1"/>
</dbReference>